<feature type="compositionally biased region" description="Polar residues" evidence="3">
    <location>
        <begin position="268"/>
        <end position="282"/>
    </location>
</feature>
<dbReference type="GO" id="GO:0008010">
    <property type="term" value="F:structural constituent of chitin-based larval cuticle"/>
    <property type="evidence" value="ECO:0007669"/>
    <property type="project" value="TreeGrafter"/>
</dbReference>
<dbReference type="InterPro" id="IPR050468">
    <property type="entry name" value="Cuticle_Struct_Prot"/>
</dbReference>
<protein>
    <submittedName>
        <fullName evidence="4">Uncharacterized protein</fullName>
    </submittedName>
</protein>
<evidence type="ECO:0000256" key="3">
    <source>
        <dbReference type="SAM" id="MobiDB-lite"/>
    </source>
</evidence>
<accession>A0A1B6DFE0</accession>
<dbReference type="PROSITE" id="PS00233">
    <property type="entry name" value="CHIT_BIND_RR_1"/>
    <property type="match status" value="1"/>
</dbReference>
<proteinExistence type="predicted"/>
<dbReference type="PANTHER" id="PTHR10380">
    <property type="entry name" value="CUTICLE PROTEIN"/>
    <property type="match status" value="1"/>
</dbReference>
<dbReference type="InterPro" id="IPR000618">
    <property type="entry name" value="Insect_cuticle"/>
</dbReference>
<gene>
    <name evidence="4" type="ORF">g.2481</name>
</gene>
<dbReference type="EMBL" id="GEDC01012942">
    <property type="protein sequence ID" value="JAS24356.1"/>
    <property type="molecule type" value="Transcribed_RNA"/>
</dbReference>
<dbReference type="Pfam" id="PF00379">
    <property type="entry name" value="Chitin_bind_4"/>
    <property type="match status" value="1"/>
</dbReference>
<evidence type="ECO:0000256" key="2">
    <source>
        <dbReference type="PROSITE-ProRule" id="PRU00497"/>
    </source>
</evidence>
<evidence type="ECO:0000313" key="4">
    <source>
        <dbReference type="EMBL" id="JAS24356.1"/>
    </source>
</evidence>
<feature type="region of interest" description="Disordered" evidence="3">
    <location>
        <begin position="224"/>
        <end position="299"/>
    </location>
</feature>
<feature type="non-terminal residue" evidence="4">
    <location>
        <position position="1"/>
    </location>
</feature>
<evidence type="ECO:0000256" key="1">
    <source>
        <dbReference type="ARBA" id="ARBA00022460"/>
    </source>
</evidence>
<feature type="compositionally biased region" description="Basic residues" evidence="3">
    <location>
        <begin position="236"/>
        <end position="249"/>
    </location>
</feature>
<dbReference type="InterPro" id="IPR031311">
    <property type="entry name" value="CHIT_BIND_RR_consensus"/>
</dbReference>
<dbReference type="GO" id="GO:0062129">
    <property type="term" value="C:chitin-based extracellular matrix"/>
    <property type="evidence" value="ECO:0007669"/>
    <property type="project" value="TreeGrafter"/>
</dbReference>
<sequence>LFQAQEQNTARPFENIDSKNVAKILDLPEIPSFGEGDVLTEQQESETVNEPKEVENTEFKQNRRIPITQKHNVQSSVENKQADTVLVTPKPVYQVHKLPSINSDRIYPKSSILPDSSNTPKNPSFVAGPTHFKSVQIDRSKGPDIILDKNKPQHFKREDTALHSQDPTLVESIPSLHFAVEQQQYYKPNSEGLIDYLTPPDSPSIYNKNIKDFYIDSDEEKTARLSKLKPPAPSTKKTKYTIKKYRNKTPHVPPRSVRIRKPKVLESISENTSERPNNSENLQNEEDTEGKESKQETLTWSQLDEQITAETGFRALAEAAHGGPGQRVEFQMHGQNGPESYKFGYDTGKGRNRQFRFEEKDNHGNVKGHYGYYDKNGKLQIVNYEADSEHGFKADSS</sequence>
<organism evidence="4">
    <name type="scientific">Clastoptera arizonana</name>
    <name type="common">Arizona spittle bug</name>
    <dbReference type="NCBI Taxonomy" id="38151"/>
    <lineage>
        <taxon>Eukaryota</taxon>
        <taxon>Metazoa</taxon>
        <taxon>Ecdysozoa</taxon>
        <taxon>Arthropoda</taxon>
        <taxon>Hexapoda</taxon>
        <taxon>Insecta</taxon>
        <taxon>Pterygota</taxon>
        <taxon>Neoptera</taxon>
        <taxon>Paraneoptera</taxon>
        <taxon>Hemiptera</taxon>
        <taxon>Auchenorrhyncha</taxon>
        <taxon>Cercopoidea</taxon>
        <taxon>Clastopteridae</taxon>
        <taxon>Clastoptera</taxon>
    </lineage>
</organism>
<dbReference type="AlphaFoldDB" id="A0A1B6DFE0"/>
<feature type="region of interest" description="Disordered" evidence="3">
    <location>
        <begin position="32"/>
        <end position="57"/>
    </location>
</feature>
<name>A0A1B6DFE0_9HEMI</name>
<keyword evidence="1 2" id="KW-0193">Cuticle</keyword>
<dbReference type="PANTHER" id="PTHR10380:SF240">
    <property type="match status" value="1"/>
</dbReference>
<dbReference type="PROSITE" id="PS51155">
    <property type="entry name" value="CHIT_BIND_RR_2"/>
    <property type="match status" value="1"/>
</dbReference>
<reference evidence="4" key="1">
    <citation type="submission" date="2015-12" db="EMBL/GenBank/DDBJ databases">
        <title>De novo transcriptome assembly of four potential Pierce s Disease insect vectors from Arizona vineyards.</title>
        <authorList>
            <person name="Tassone E.E."/>
        </authorList>
    </citation>
    <scope>NUCLEOTIDE SEQUENCE</scope>
</reference>